<feature type="transmembrane region" description="Helical" evidence="1">
    <location>
        <begin position="93"/>
        <end position="111"/>
    </location>
</feature>
<organism evidence="2 3">
    <name type="scientific">Rosa chinensis</name>
    <name type="common">China rose</name>
    <dbReference type="NCBI Taxonomy" id="74649"/>
    <lineage>
        <taxon>Eukaryota</taxon>
        <taxon>Viridiplantae</taxon>
        <taxon>Streptophyta</taxon>
        <taxon>Embryophyta</taxon>
        <taxon>Tracheophyta</taxon>
        <taxon>Spermatophyta</taxon>
        <taxon>Magnoliopsida</taxon>
        <taxon>eudicotyledons</taxon>
        <taxon>Gunneridae</taxon>
        <taxon>Pentapetalae</taxon>
        <taxon>rosids</taxon>
        <taxon>fabids</taxon>
        <taxon>Rosales</taxon>
        <taxon>Rosaceae</taxon>
        <taxon>Rosoideae</taxon>
        <taxon>Rosoideae incertae sedis</taxon>
        <taxon>Rosa</taxon>
    </lineage>
</organism>
<evidence type="ECO:0000313" key="2">
    <source>
        <dbReference type="EMBL" id="PRQ39219.1"/>
    </source>
</evidence>
<dbReference type="Gramene" id="PRQ39219">
    <property type="protein sequence ID" value="PRQ39219"/>
    <property type="gene ID" value="RchiOBHm_Chr4g0422751"/>
</dbReference>
<feature type="transmembrane region" description="Helical" evidence="1">
    <location>
        <begin position="12"/>
        <end position="31"/>
    </location>
</feature>
<keyword evidence="1" id="KW-1133">Transmembrane helix</keyword>
<reference evidence="2 3" key="1">
    <citation type="journal article" date="2018" name="Nat. Genet.">
        <title>The Rosa genome provides new insights in the design of modern roses.</title>
        <authorList>
            <person name="Bendahmane M."/>
        </authorList>
    </citation>
    <scope>NUCLEOTIDE SEQUENCE [LARGE SCALE GENOMIC DNA]</scope>
    <source>
        <strain evidence="3">cv. Old Blush</strain>
    </source>
</reference>
<evidence type="ECO:0000256" key="1">
    <source>
        <dbReference type="SAM" id="Phobius"/>
    </source>
</evidence>
<keyword evidence="1" id="KW-0812">Transmembrane</keyword>
<keyword evidence="1" id="KW-0472">Membrane</keyword>
<proteinExistence type="predicted"/>
<gene>
    <name evidence="2" type="ORF">RchiOBHm_Chr4g0422751</name>
</gene>
<evidence type="ECO:0000313" key="3">
    <source>
        <dbReference type="Proteomes" id="UP000238479"/>
    </source>
</evidence>
<protein>
    <submittedName>
        <fullName evidence="2">Uncharacterized protein</fullName>
    </submittedName>
</protein>
<feature type="transmembrane region" description="Helical" evidence="1">
    <location>
        <begin position="63"/>
        <end position="81"/>
    </location>
</feature>
<sequence length="159" mass="18083">MLSHVINPCIYFTGLVGLNACVCTLSALFALGRRRVKWLLQLDGGVKLTVVGFNLRRQHSRKVLFMVIILRCNRVTYRVIFSLCHRYVKANRVASSALFASWCVVEYIYLIETLVIISGRSLDAYCNQRFRLNLVFDSFINKGLRAAAPAIHSKKKKNA</sequence>
<dbReference type="EMBL" id="PDCK01000042">
    <property type="protein sequence ID" value="PRQ39219.1"/>
    <property type="molecule type" value="Genomic_DNA"/>
</dbReference>
<accession>A0A2P6QYN6</accession>
<name>A0A2P6QYN6_ROSCH</name>
<keyword evidence="3" id="KW-1185">Reference proteome</keyword>
<dbReference type="Proteomes" id="UP000238479">
    <property type="component" value="Chromosome 4"/>
</dbReference>
<dbReference type="AlphaFoldDB" id="A0A2P6QYN6"/>
<comment type="caution">
    <text evidence="2">The sequence shown here is derived from an EMBL/GenBank/DDBJ whole genome shotgun (WGS) entry which is preliminary data.</text>
</comment>